<protein>
    <submittedName>
        <fullName evidence="1">Uncharacterized protein</fullName>
    </submittedName>
</protein>
<dbReference type="AlphaFoldDB" id="A0A414M0K3"/>
<dbReference type="EMBL" id="QSKY01000024">
    <property type="protein sequence ID" value="RHF01322.1"/>
    <property type="molecule type" value="Genomic_DNA"/>
</dbReference>
<comment type="caution">
    <text evidence="1">The sequence shown here is derived from an EMBL/GenBank/DDBJ whole genome shotgun (WGS) entry which is preliminary data.</text>
</comment>
<accession>A0A414M0K3</accession>
<dbReference type="Proteomes" id="UP000283501">
    <property type="component" value="Unassembled WGS sequence"/>
</dbReference>
<name>A0A414M0K3_9FIRM</name>
<gene>
    <name evidence="1" type="ORF">DW703_13200</name>
</gene>
<organism evidence="1 2">
    <name type="scientific">Agathobacter rectalis</name>
    <dbReference type="NCBI Taxonomy" id="39491"/>
    <lineage>
        <taxon>Bacteria</taxon>
        <taxon>Bacillati</taxon>
        <taxon>Bacillota</taxon>
        <taxon>Clostridia</taxon>
        <taxon>Lachnospirales</taxon>
        <taxon>Lachnospiraceae</taxon>
        <taxon>Agathobacter</taxon>
    </lineage>
</organism>
<proteinExistence type="predicted"/>
<sequence>MDAGKLIQDILQAGERAKSVVPCYMGKPYTATTVNLMGRDIVLSLESINRELRKELGIELYVDVIPDFTNQVSAVQGFLKVRRCNIEWVELSGED</sequence>
<evidence type="ECO:0000313" key="2">
    <source>
        <dbReference type="Proteomes" id="UP000283501"/>
    </source>
</evidence>
<dbReference type="RefSeq" id="WP_118141833.1">
    <property type="nucleotide sequence ID" value="NZ_QSKY01000024.1"/>
</dbReference>
<reference evidence="1 2" key="1">
    <citation type="submission" date="2018-08" db="EMBL/GenBank/DDBJ databases">
        <title>A genome reference for cultivated species of the human gut microbiota.</title>
        <authorList>
            <person name="Zou Y."/>
            <person name="Xue W."/>
            <person name="Luo G."/>
        </authorList>
    </citation>
    <scope>NUCLEOTIDE SEQUENCE [LARGE SCALE GENOMIC DNA]</scope>
    <source>
        <strain evidence="1 2">AM26-2LB</strain>
    </source>
</reference>
<evidence type="ECO:0000313" key="1">
    <source>
        <dbReference type="EMBL" id="RHF01322.1"/>
    </source>
</evidence>